<dbReference type="GeneID" id="25905916"/>
<sequence>MSPGNAREPNPSMYRTSNTFARHTPRASPSVFQHPAPVHRSTHYAQRTHSISPGPPTHIQTHNHADGQRHTGVPAVGRGQGIGGVGGHNGGSHYSNGGSPLPHMGGYSPGLYAEGHRDRVDPDSQSGAENSRKAVKLTPRGTNVYVMHSTANSSSNTPVERSGGYTQTPTSAHAYAGTTTYRHPTSHTQAHRRSVGEGSDYGSVGRASGGNHGNQHGANGGGSHAHRSTDDTEHDPEHEREGGRDSEHEADVLYTLGAMEENTNVLGARPVLDTEREVDITFLGASSSVGVSASMHIERVAVPVWGGVGVDSVESVTAAVAESTMEAVVRDSTVEIGYASTSPVMESSRHLEETEASAGQSSSMPDISRDGGSHTHVVHTSHSETMVVEESSDGEGSVSMYDGVPMAPASPPSGKRLSVTESGAGEPEGPSTGGTDGSSKTSERGEGEGVGTCTGDVSDDTRLGGMATRQGDVSDGGAQQTRNGGQPSTLEHKNYLNAQGVHDGTRHSPRLLRGPREGQARGAKDTHTSPLLGAKSTPESPRLTAKNAPKSPRLIAKNTPKNPRLIAKNTPKSPRPAINRQKHSHKPPINRQKHSQKPPISCQNTPKSPRLTTKTTPKDPRLTAKNTPKGPTVPAKNTQSISLAVTRNTPKPSALQRKSPRKTPRSLHDSFAVADTSVGVQGATNLKGYPKTESAANSSRKLTDWIIKPYDDVYEDGFCVEGTTVPGNVYWHR</sequence>
<organism evidence="2 3">
    <name type="scientific">Sphaeroforma arctica JP610</name>
    <dbReference type="NCBI Taxonomy" id="667725"/>
    <lineage>
        <taxon>Eukaryota</taxon>
        <taxon>Ichthyosporea</taxon>
        <taxon>Ichthyophonida</taxon>
        <taxon>Sphaeroforma</taxon>
    </lineage>
</organism>
<dbReference type="Proteomes" id="UP000054560">
    <property type="component" value="Unassembled WGS sequence"/>
</dbReference>
<name>A0A0L0G273_9EUKA</name>
<evidence type="ECO:0000313" key="3">
    <source>
        <dbReference type="Proteomes" id="UP000054560"/>
    </source>
</evidence>
<dbReference type="AlphaFoldDB" id="A0A0L0G273"/>
<feature type="compositionally biased region" description="Polar residues" evidence="1">
    <location>
        <begin position="149"/>
        <end position="188"/>
    </location>
</feature>
<feature type="compositionally biased region" description="Low complexity" evidence="1">
    <location>
        <begin position="374"/>
        <end position="399"/>
    </location>
</feature>
<feature type="compositionally biased region" description="Basic and acidic residues" evidence="1">
    <location>
        <begin position="514"/>
        <end position="527"/>
    </location>
</feature>
<feature type="region of interest" description="Disordered" evidence="1">
    <location>
        <begin position="343"/>
        <end position="667"/>
    </location>
</feature>
<dbReference type="RefSeq" id="XP_014156195.1">
    <property type="nucleotide sequence ID" value="XM_014300720.1"/>
</dbReference>
<proteinExistence type="predicted"/>
<feature type="compositionally biased region" description="Basic and acidic residues" evidence="1">
    <location>
        <begin position="227"/>
        <end position="247"/>
    </location>
</feature>
<protein>
    <submittedName>
        <fullName evidence="2">Uncharacterized protein</fullName>
    </submittedName>
</protein>
<accession>A0A0L0G273</accession>
<keyword evidence="3" id="KW-1185">Reference proteome</keyword>
<feature type="region of interest" description="Disordered" evidence="1">
    <location>
        <begin position="1"/>
        <end position="71"/>
    </location>
</feature>
<gene>
    <name evidence="2" type="ORF">SARC_05412</name>
</gene>
<feature type="compositionally biased region" description="Polar residues" evidence="1">
    <location>
        <begin position="601"/>
        <end position="615"/>
    </location>
</feature>
<evidence type="ECO:0000313" key="2">
    <source>
        <dbReference type="EMBL" id="KNC82293.1"/>
    </source>
</evidence>
<feature type="compositionally biased region" description="Gly residues" evidence="1">
    <location>
        <begin position="207"/>
        <end position="223"/>
    </location>
</feature>
<feature type="compositionally biased region" description="Polar residues" evidence="1">
    <location>
        <begin position="635"/>
        <end position="651"/>
    </location>
</feature>
<feature type="compositionally biased region" description="Low complexity" evidence="1">
    <location>
        <begin position="420"/>
        <end position="430"/>
    </location>
</feature>
<evidence type="ECO:0000256" key="1">
    <source>
        <dbReference type="SAM" id="MobiDB-lite"/>
    </source>
</evidence>
<feature type="compositionally biased region" description="Polar residues" evidence="1">
    <location>
        <begin position="477"/>
        <end position="489"/>
    </location>
</feature>
<feature type="compositionally biased region" description="Basic residues" evidence="1">
    <location>
        <begin position="580"/>
        <end position="596"/>
    </location>
</feature>
<feature type="region of interest" description="Disordered" evidence="1">
    <location>
        <begin position="86"/>
        <end position="247"/>
    </location>
</feature>
<dbReference type="EMBL" id="KQ241939">
    <property type="protein sequence ID" value="KNC82293.1"/>
    <property type="molecule type" value="Genomic_DNA"/>
</dbReference>
<reference evidence="2 3" key="1">
    <citation type="submission" date="2011-02" db="EMBL/GenBank/DDBJ databases">
        <title>The Genome Sequence of Sphaeroforma arctica JP610.</title>
        <authorList>
            <consortium name="The Broad Institute Genome Sequencing Platform"/>
            <person name="Russ C."/>
            <person name="Cuomo C."/>
            <person name="Young S.K."/>
            <person name="Zeng Q."/>
            <person name="Gargeya S."/>
            <person name="Alvarado L."/>
            <person name="Berlin A."/>
            <person name="Chapman S.B."/>
            <person name="Chen Z."/>
            <person name="Freedman E."/>
            <person name="Gellesch M."/>
            <person name="Goldberg J."/>
            <person name="Griggs A."/>
            <person name="Gujja S."/>
            <person name="Heilman E."/>
            <person name="Heiman D."/>
            <person name="Howarth C."/>
            <person name="Mehta T."/>
            <person name="Neiman D."/>
            <person name="Pearson M."/>
            <person name="Roberts A."/>
            <person name="Saif S."/>
            <person name="Shea T."/>
            <person name="Shenoy N."/>
            <person name="Sisk P."/>
            <person name="Stolte C."/>
            <person name="Sykes S."/>
            <person name="White J."/>
            <person name="Yandava C."/>
            <person name="Burger G."/>
            <person name="Gray M.W."/>
            <person name="Holland P.W.H."/>
            <person name="King N."/>
            <person name="Lang F.B.F."/>
            <person name="Roger A.J."/>
            <person name="Ruiz-Trillo I."/>
            <person name="Haas B."/>
            <person name="Nusbaum C."/>
            <person name="Birren B."/>
        </authorList>
    </citation>
    <scope>NUCLEOTIDE SEQUENCE [LARGE SCALE GENOMIC DNA]</scope>
    <source>
        <strain evidence="2 3">JP610</strain>
    </source>
</reference>